<organism evidence="2 3">
    <name type="scientific">Aspergillus japonicus CBS 114.51</name>
    <dbReference type="NCBI Taxonomy" id="1448312"/>
    <lineage>
        <taxon>Eukaryota</taxon>
        <taxon>Fungi</taxon>
        <taxon>Dikarya</taxon>
        <taxon>Ascomycota</taxon>
        <taxon>Pezizomycotina</taxon>
        <taxon>Eurotiomycetes</taxon>
        <taxon>Eurotiomycetidae</taxon>
        <taxon>Eurotiales</taxon>
        <taxon>Aspergillaceae</taxon>
        <taxon>Aspergillus</taxon>
        <taxon>Aspergillus subgen. Circumdati</taxon>
    </lineage>
</organism>
<proteinExistence type="predicted"/>
<feature type="compositionally biased region" description="Low complexity" evidence="1">
    <location>
        <begin position="56"/>
        <end position="66"/>
    </location>
</feature>
<dbReference type="AlphaFoldDB" id="A0A8T8X999"/>
<gene>
    <name evidence="2" type="ORF">BO86DRAFT_424640</name>
</gene>
<sequence length="228" mass="25215">MYSPAGQHWIVDSRGRAHPTGSLADPSDRDVTGGLSGVASGLNRPPLFVYTLALNPQQQPEPEPQQSRASKSNVHDSAVKREQYSTFHVGGKMGPQTRLLMVIHGRSMAECVRVHITGCLSPPTWSFPFPSRHTPSVRPPRGPGSEEQPLCQNRRSSLRPSLELCFALLPHGAERYPKILSLGSADKELPARLLDTRRRLPPFESSKSKYQLSSLKYINLPPLPEEPD</sequence>
<feature type="region of interest" description="Disordered" evidence="1">
    <location>
        <begin position="131"/>
        <end position="154"/>
    </location>
</feature>
<keyword evidence="3" id="KW-1185">Reference proteome</keyword>
<protein>
    <submittedName>
        <fullName evidence="2">Uncharacterized protein</fullName>
    </submittedName>
</protein>
<accession>A0A8T8X999</accession>
<dbReference type="GeneID" id="37179151"/>
<evidence type="ECO:0000313" key="2">
    <source>
        <dbReference type="EMBL" id="RAH84132.1"/>
    </source>
</evidence>
<reference evidence="2 3" key="1">
    <citation type="submission" date="2018-02" db="EMBL/GenBank/DDBJ databases">
        <title>The genomes of Aspergillus section Nigri reveals drivers in fungal speciation.</title>
        <authorList>
            <consortium name="DOE Joint Genome Institute"/>
            <person name="Vesth T.C."/>
            <person name="Nybo J."/>
            <person name="Theobald S."/>
            <person name="Brandl J."/>
            <person name="Frisvad J.C."/>
            <person name="Nielsen K.F."/>
            <person name="Lyhne E.K."/>
            <person name="Kogle M.E."/>
            <person name="Kuo A."/>
            <person name="Riley R."/>
            <person name="Clum A."/>
            <person name="Nolan M."/>
            <person name="Lipzen A."/>
            <person name="Salamov A."/>
            <person name="Henrissat B."/>
            <person name="Wiebenga A."/>
            <person name="De vries R.P."/>
            <person name="Grigoriev I.V."/>
            <person name="Mortensen U.H."/>
            <person name="Andersen M.R."/>
            <person name="Baker S.E."/>
        </authorList>
    </citation>
    <scope>NUCLEOTIDE SEQUENCE [LARGE SCALE GENOMIC DNA]</scope>
    <source>
        <strain evidence="2 3">CBS 114.51</strain>
    </source>
</reference>
<dbReference type="EMBL" id="KZ824779">
    <property type="protein sequence ID" value="RAH84132.1"/>
    <property type="molecule type" value="Genomic_DNA"/>
</dbReference>
<evidence type="ECO:0000256" key="1">
    <source>
        <dbReference type="SAM" id="MobiDB-lite"/>
    </source>
</evidence>
<dbReference type="RefSeq" id="XP_025530026.1">
    <property type="nucleotide sequence ID" value="XM_025675459.1"/>
</dbReference>
<feature type="region of interest" description="Disordered" evidence="1">
    <location>
        <begin position="56"/>
        <end position="77"/>
    </location>
</feature>
<evidence type="ECO:0000313" key="3">
    <source>
        <dbReference type="Proteomes" id="UP000249497"/>
    </source>
</evidence>
<dbReference type="Proteomes" id="UP000249497">
    <property type="component" value="Unassembled WGS sequence"/>
</dbReference>
<feature type="region of interest" description="Disordered" evidence="1">
    <location>
        <begin position="1"/>
        <end position="38"/>
    </location>
</feature>
<name>A0A8T8X999_ASPJA</name>